<accession>A0ABD0JDH1</accession>
<comment type="caution">
    <text evidence="1">The sequence shown here is derived from an EMBL/GenBank/DDBJ whole genome shotgun (WGS) entry which is preliminary data.</text>
</comment>
<keyword evidence="2" id="KW-1185">Reference proteome</keyword>
<sequence length="63" mass="6966">TRHAWALAAKHEKAARTCVSELEETASLGITMNNSGAPDIKGKARQRAIRQREEASNFLSWLS</sequence>
<name>A0ABD0JDH1_9CAEN</name>
<proteinExistence type="predicted"/>
<reference evidence="1 2" key="1">
    <citation type="journal article" date="2023" name="Sci. Data">
        <title>Genome assembly of the Korean intertidal mud-creeper Batillaria attramentaria.</title>
        <authorList>
            <person name="Patra A.K."/>
            <person name="Ho P.T."/>
            <person name="Jun S."/>
            <person name="Lee S.J."/>
            <person name="Kim Y."/>
            <person name="Won Y.J."/>
        </authorList>
    </citation>
    <scope>NUCLEOTIDE SEQUENCE [LARGE SCALE GENOMIC DNA]</scope>
    <source>
        <strain evidence="1">Wonlab-2016</strain>
    </source>
</reference>
<evidence type="ECO:0000313" key="1">
    <source>
        <dbReference type="EMBL" id="KAK7471556.1"/>
    </source>
</evidence>
<organism evidence="1 2">
    <name type="scientific">Batillaria attramentaria</name>
    <dbReference type="NCBI Taxonomy" id="370345"/>
    <lineage>
        <taxon>Eukaryota</taxon>
        <taxon>Metazoa</taxon>
        <taxon>Spiralia</taxon>
        <taxon>Lophotrochozoa</taxon>
        <taxon>Mollusca</taxon>
        <taxon>Gastropoda</taxon>
        <taxon>Caenogastropoda</taxon>
        <taxon>Sorbeoconcha</taxon>
        <taxon>Cerithioidea</taxon>
        <taxon>Batillariidae</taxon>
        <taxon>Batillaria</taxon>
    </lineage>
</organism>
<dbReference type="AlphaFoldDB" id="A0ABD0JDH1"/>
<dbReference type="Proteomes" id="UP001519460">
    <property type="component" value="Unassembled WGS sequence"/>
</dbReference>
<gene>
    <name evidence="1" type="ORF">BaRGS_00035784</name>
</gene>
<protein>
    <submittedName>
        <fullName evidence="1">Uncharacterized protein</fullName>
    </submittedName>
</protein>
<feature type="non-terminal residue" evidence="1">
    <location>
        <position position="1"/>
    </location>
</feature>
<evidence type="ECO:0000313" key="2">
    <source>
        <dbReference type="Proteomes" id="UP001519460"/>
    </source>
</evidence>
<dbReference type="EMBL" id="JACVVK020000488">
    <property type="protein sequence ID" value="KAK7471556.1"/>
    <property type="molecule type" value="Genomic_DNA"/>
</dbReference>